<gene>
    <name evidence="5" type="ORF">PAC_10098</name>
</gene>
<evidence type="ECO:0000313" key="5">
    <source>
        <dbReference type="EMBL" id="CZR60202.1"/>
    </source>
</evidence>
<evidence type="ECO:0000256" key="2">
    <source>
        <dbReference type="ARBA" id="ARBA00022729"/>
    </source>
</evidence>
<feature type="region of interest" description="Disordered" evidence="3">
    <location>
        <begin position="265"/>
        <end position="293"/>
    </location>
</feature>
<evidence type="ECO:0000256" key="4">
    <source>
        <dbReference type="SAM" id="SignalP"/>
    </source>
</evidence>
<evidence type="ECO:0000313" key="6">
    <source>
        <dbReference type="Proteomes" id="UP000184330"/>
    </source>
</evidence>
<name>A0A1L7X5A8_9HELO</name>
<feature type="signal peptide" evidence="4">
    <location>
        <begin position="1"/>
        <end position="16"/>
    </location>
</feature>
<feature type="chain" id="PRO_5012318239" description="Ice-binding protein" evidence="4">
    <location>
        <begin position="17"/>
        <end position="327"/>
    </location>
</feature>
<evidence type="ECO:0008006" key="7">
    <source>
        <dbReference type="Google" id="ProtNLM"/>
    </source>
</evidence>
<accession>A0A1L7X5A8</accession>
<proteinExistence type="inferred from homology"/>
<reference evidence="5 6" key="1">
    <citation type="submission" date="2016-03" db="EMBL/GenBank/DDBJ databases">
        <authorList>
            <person name="Ploux O."/>
        </authorList>
    </citation>
    <scope>NUCLEOTIDE SEQUENCE [LARGE SCALE GENOMIC DNA]</scope>
    <source>
        <strain evidence="5 6">UAMH 11012</strain>
    </source>
</reference>
<keyword evidence="6" id="KW-1185">Reference proteome</keyword>
<dbReference type="AlphaFoldDB" id="A0A1L7X5A8"/>
<dbReference type="Proteomes" id="UP000184330">
    <property type="component" value="Unassembled WGS sequence"/>
</dbReference>
<dbReference type="InterPro" id="IPR021884">
    <property type="entry name" value="Ice-bd_prot"/>
</dbReference>
<evidence type="ECO:0000256" key="3">
    <source>
        <dbReference type="SAM" id="MobiDB-lite"/>
    </source>
</evidence>
<dbReference type="STRING" id="576137.A0A1L7X5A8"/>
<dbReference type="OrthoDB" id="10264374at2759"/>
<keyword evidence="2 4" id="KW-0732">Signal</keyword>
<dbReference type="EMBL" id="FJOG01000015">
    <property type="protein sequence ID" value="CZR60202.1"/>
    <property type="molecule type" value="Genomic_DNA"/>
</dbReference>
<protein>
    <recommendedName>
        <fullName evidence="7">Ice-binding protein</fullName>
    </recommendedName>
</protein>
<organism evidence="5 6">
    <name type="scientific">Phialocephala subalpina</name>
    <dbReference type="NCBI Taxonomy" id="576137"/>
    <lineage>
        <taxon>Eukaryota</taxon>
        <taxon>Fungi</taxon>
        <taxon>Dikarya</taxon>
        <taxon>Ascomycota</taxon>
        <taxon>Pezizomycotina</taxon>
        <taxon>Leotiomycetes</taxon>
        <taxon>Helotiales</taxon>
        <taxon>Mollisiaceae</taxon>
        <taxon>Phialocephala</taxon>
        <taxon>Phialocephala fortinii species complex</taxon>
    </lineage>
</organism>
<dbReference type="Pfam" id="PF11999">
    <property type="entry name" value="Ice_binding"/>
    <property type="match status" value="1"/>
</dbReference>
<comment type="similarity">
    <text evidence="1">Belongs to the ice-binding protein family.</text>
</comment>
<sequence>MKLVFFLTVLGHGVLGSEINLGSAATFGVLAHTSITSTGATTITGDIGTTGSSITGFPPGTYSGTEFIGNQATVALSDAQSAYNTLAGLGGAIPLLGDLGGMSLAPGTYSLSTSAAITGILTLAGTGSSNDAWYFQIGTALTTATGSTVLMTGGGLPCNVFWQIGTSATLGTGTAFSGNILAGASITLNTATVLNGGAFAIGASVTMDTNQVNVQICPMSSSTSSAVQPPTNPDSSTFVTQTTSIILSTTSDSLLSSTTSSDILSTLSSSSSLPTSTSQITSSGTSSASPSSTQISSSRLVITPIKVPHNPAVRVVTLNGRIEIQIC</sequence>
<evidence type="ECO:0000256" key="1">
    <source>
        <dbReference type="ARBA" id="ARBA00005445"/>
    </source>
</evidence>